<dbReference type="PANTHER" id="PTHR40086:SF1">
    <property type="entry name" value="CELL CYCLE REGULATOR CCRZ"/>
    <property type="match status" value="1"/>
</dbReference>
<dbReference type="PANTHER" id="PTHR40086">
    <property type="entry name" value="PHOSPHOTRANSFERASE YTMP-RELATED"/>
    <property type="match status" value="1"/>
</dbReference>
<dbReference type="InterPro" id="IPR002575">
    <property type="entry name" value="Aminoglycoside_PTrfase"/>
</dbReference>
<evidence type="ECO:0000313" key="2">
    <source>
        <dbReference type="EMBL" id="MCF6138329.1"/>
    </source>
</evidence>
<evidence type="ECO:0000313" key="3">
    <source>
        <dbReference type="Proteomes" id="UP001649381"/>
    </source>
</evidence>
<dbReference type="InterPro" id="IPR052077">
    <property type="entry name" value="CcrZ_PhaseVar_Mediator"/>
</dbReference>
<accession>A0ABS9H337</accession>
<keyword evidence="3" id="KW-1185">Reference proteome</keyword>
<dbReference type="EMBL" id="JAKIJS010000001">
    <property type="protein sequence ID" value="MCF6138329.1"/>
    <property type="molecule type" value="Genomic_DNA"/>
</dbReference>
<dbReference type="Pfam" id="PF01636">
    <property type="entry name" value="APH"/>
    <property type="match status" value="1"/>
</dbReference>
<dbReference type="RefSeq" id="WP_236334678.1">
    <property type="nucleotide sequence ID" value="NZ_JAKIJS010000001.1"/>
</dbReference>
<name>A0ABS9H337_9BACL</name>
<sequence length="262" mass="30451">MKHILGSGWQVKPAGGATGEAYIAQYGEEKIFLKRNSSPFLAVLSAEGIVPKLLWTKRLENGDVITAQHWLNGRELKAAEMDQQIVAQLLSKIHRSQELLSMLRRIGIQPLTPDAVLNELVNRSFQNTKYQNEIKPYLDYLSSHIDAVRTDQFVVCHADVNHNNWLITEDQRLYLIDWDGAVIADPALDLAMLLYWYVPDDEWDSWLRSYGVPLTTSLKTRMYWYIVAQTIESIYWHCERNQPEQANYWMNYLSQLNKQILH</sequence>
<dbReference type="SUPFAM" id="SSF56112">
    <property type="entry name" value="Protein kinase-like (PK-like)"/>
    <property type="match status" value="1"/>
</dbReference>
<evidence type="ECO:0000259" key="1">
    <source>
        <dbReference type="Pfam" id="PF01636"/>
    </source>
</evidence>
<protein>
    <submittedName>
        <fullName evidence="2">Phosphotransferase family protein</fullName>
    </submittedName>
</protein>
<reference evidence="2 3" key="1">
    <citation type="submission" date="2022-01" db="EMBL/GenBank/DDBJ databases">
        <title>Alkalihalobacillus sp. EGI L200015, a novel bacterium isolated from a salt lake sediment.</title>
        <authorList>
            <person name="Gao L."/>
            <person name="Fang B.-Z."/>
            <person name="Li W.-J."/>
        </authorList>
    </citation>
    <scope>NUCLEOTIDE SEQUENCE [LARGE SCALE GENOMIC DNA]</scope>
    <source>
        <strain evidence="2 3">KCTC 12718</strain>
    </source>
</reference>
<organism evidence="2 3">
    <name type="scientific">Pseudalkalibacillus berkeleyi</name>
    <dbReference type="NCBI Taxonomy" id="1069813"/>
    <lineage>
        <taxon>Bacteria</taxon>
        <taxon>Bacillati</taxon>
        <taxon>Bacillota</taxon>
        <taxon>Bacilli</taxon>
        <taxon>Bacillales</taxon>
        <taxon>Fictibacillaceae</taxon>
        <taxon>Pseudalkalibacillus</taxon>
    </lineage>
</organism>
<feature type="domain" description="Aminoglycoside phosphotransferase" evidence="1">
    <location>
        <begin position="15"/>
        <end position="210"/>
    </location>
</feature>
<proteinExistence type="predicted"/>
<gene>
    <name evidence="2" type="ORF">L2716_11380</name>
</gene>
<dbReference type="Proteomes" id="UP001649381">
    <property type="component" value="Unassembled WGS sequence"/>
</dbReference>
<dbReference type="InterPro" id="IPR011009">
    <property type="entry name" value="Kinase-like_dom_sf"/>
</dbReference>
<dbReference type="Gene3D" id="3.90.1200.10">
    <property type="match status" value="1"/>
</dbReference>
<comment type="caution">
    <text evidence="2">The sequence shown here is derived from an EMBL/GenBank/DDBJ whole genome shotgun (WGS) entry which is preliminary data.</text>
</comment>